<evidence type="ECO:0000256" key="4">
    <source>
        <dbReference type="ARBA" id="ARBA00022723"/>
    </source>
</evidence>
<evidence type="ECO:0000256" key="10">
    <source>
        <dbReference type="SAM" id="MobiDB-lite"/>
    </source>
</evidence>
<dbReference type="Pfam" id="PF04057">
    <property type="entry name" value="Rep-A_N"/>
    <property type="match status" value="1"/>
</dbReference>
<protein>
    <recommendedName>
        <fullName evidence="9">Replication protein A subunit</fullName>
    </recommendedName>
</protein>
<dbReference type="Pfam" id="PF01336">
    <property type="entry name" value="tRNA_anti-codon"/>
    <property type="match status" value="1"/>
</dbReference>
<feature type="domain" description="OB" evidence="11">
    <location>
        <begin position="205"/>
        <end position="285"/>
    </location>
</feature>
<dbReference type="PANTHER" id="PTHR47165">
    <property type="entry name" value="OS03G0429900 PROTEIN"/>
    <property type="match status" value="1"/>
</dbReference>
<dbReference type="FunFam" id="2.40.50.140:FF:000090">
    <property type="entry name" value="Replication protein A subunit"/>
    <property type="match status" value="1"/>
</dbReference>
<dbReference type="GO" id="GO:0007004">
    <property type="term" value="P:telomere maintenance via telomerase"/>
    <property type="evidence" value="ECO:0007669"/>
    <property type="project" value="UniProtKB-ARBA"/>
</dbReference>
<evidence type="ECO:0000313" key="15">
    <source>
        <dbReference type="EMBL" id="EFI99957.1"/>
    </source>
</evidence>
<organism evidence="16">
    <name type="scientific">Schizophyllum commune (strain H4-8 / FGSC 9210)</name>
    <name type="common">Split gill fungus</name>
    <dbReference type="NCBI Taxonomy" id="578458"/>
    <lineage>
        <taxon>Eukaryota</taxon>
        <taxon>Fungi</taxon>
        <taxon>Dikarya</taxon>
        <taxon>Basidiomycota</taxon>
        <taxon>Agaricomycotina</taxon>
        <taxon>Agaricomycetes</taxon>
        <taxon>Agaricomycetidae</taxon>
        <taxon>Agaricales</taxon>
        <taxon>Schizophyllaceae</taxon>
        <taxon>Schizophyllum</taxon>
    </lineage>
</organism>
<feature type="compositionally biased region" description="Low complexity" evidence="10">
    <location>
        <begin position="150"/>
        <end position="172"/>
    </location>
</feature>
<comment type="function">
    <text evidence="9">As part of the replication protein A (RPA/RP-A), a single-stranded DNA-binding heterotrimeric complex, may play an essential role in DNA replication, recombination and repair. Binds and stabilizes single-stranded DNA intermediates, preventing complementary DNA reannealing and recruiting different proteins involved in DNA metabolism.</text>
</comment>
<dbReference type="InterPro" id="IPR047192">
    <property type="entry name" value="Euk_RPA1_DBD_C"/>
</dbReference>
<dbReference type="FunFam" id="2.40.50.140:FF:000064">
    <property type="entry name" value="Replication protein A subunit"/>
    <property type="match status" value="1"/>
</dbReference>
<feature type="domain" description="Replication protein A OB" evidence="14">
    <location>
        <begin position="313"/>
        <end position="410"/>
    </location>
</feature>
<dbReference type="Pfam" id="PF16900">
    <property type="entry name" value="REPA_OB_2"/>
    <property type="match status" value="1"/>
</dbReference>
<evidence type="ECO:0000259" key="14">
    <source>
        <dbReference type="Pfam" id="PF16900"/>
    </source>
</evidence>
<dbReference type="CDD" id="cd04477">
    <property type="entry name" value="RPA1N"/>
    <property type="match status" value="1"/>
</dbReference>
<dbReference type="AlphaFoldDB" id="D8PV35"/>
<evidence type="ECO:0000256" key="7">
    <source>
        <dbReference type="ARBA" id="ARBA00023125"/>
    </source>
</evidence>
<dbReference type="OMA" id="DQCDAFY"/>
<dbReference type="GO" id="GO:0008270">
    <property type="term" value="F:zinc ion binding"/>
    <property type="evidence" value="ECO:0007669"/>
    <property type="project" value="UniProtKB-KW"/>
</dbReference>
<accession>D8PV35</accession>
<dbReference type="FunFam" id="2.40.50.140:FF:000041">
    <property type="entry name" value="Replication protein A subunit"/>
    <property type="match status" value="1"/>
</dbReference>
<keyword evidence="8 9" id="KW-0539">Nucleus</keyword>
<dbReference type="STRING" id="578458.D8PV35"/>
<comment type="similarity">
    <text evidence="2 9">Belongs to the replication factor A protein 1 family.</text>
</comment>
<evidence type="ECO:0000256" key="2">
    <source>
        <dbReference type="ARBA" id="ARBA00005690"/>
    </source>
</evidence>
<dbReference type="CDD" id="cd04475">
    <property type="entry name" value="RPA1_DBD_B"/>
    <property type="match status" value="1"/>
</dbReference>
<evidence type="ECO:0000256" key="5">
    <source>
        <dbReference type="ARBA" id="ARBA00022771"/>
    </source>
</evidence>
<evidence type="ECO:0000256" key="6">
    <source>
        <dbReference type="ARBA" id="ARBA00022833"/>
    </source>
</evidence>
<dbReference type="InterPro" id="IPR004365">
    <property type="entry name" value="NA-bd_OB_tRNA"/>
</dbReference>
<dbReference type="NCBIfam" id="TIGR00617">
    <property type="entry name" value="rpa1"/>
    <property type="match status" value="1"/>
</dbReference>
<dbReference type="InterPro" id="IPR004591">
    <property type="entry name" value="Rfa1"/>
</dbReference>
<evidence type="ECO:0000259" key="11">
    <source>
        <dbReference type="Pfam" id="PF01336"/>
    </source>
</evidence>
<feature type="region of interest" description="Disordered" evidence="10">
    <location>
        <begin position="138"/>
        <end position="195"/>
    </location>
</feature>
<name>D8PV35_SCHCM</name>
<evidence type="ECO:0000259" key="13">
    <source>
        <dbReference type="Pfam" id="PF08646"/>
    </source>
</evidence>
<feature type="domain" description="Replication factor-A protein 1 N-terminal" evidence="12">
    <location>
        <begin position="6"/>
        <end position="115"/>
    </location>
</feature>
<dbReference type="CDD" id="cd04476">
    <property type="entry name" value="RPA1_DBD_C"/>
    <property type="match status" value="1"/>
</dbReference>
<dbReference type="GO" id="GO:0000781">
    <property type="term" value="C:chromosome, telomeric region"/>
    <property type="evidence" value="ECO:0007669"/>
    <property type="project" value="UniProtKB-ARBA"/>
</dbReference>
<dbReference type="VEuPathDB" id="FungiDB:SCHCODRAFT_02526654"/>
<dbReference type="Pfam" id="PF08646">
    <property type="entry name" value="Rep_fac-A_C"/>
    <property type="match status" value="1"/>
</dbReference>
<evidence type="ECO:0000256" key="8">
    <source>
        <dbReference type="ARBA" id="ARBA00023242"/>
    </source>
</evidence>
<sequence length="628" mass="70355">MSVGLLTEGAIMRLATCDDDDDLFNSGVVLQALSVKSINEGKEGKQGEKPAPKSGQPERLRIILSDGEWFMQAMLATQLNDVGIEKNSIVRISRASRNIVQNRRLVIVLGLEIVQHCDEKLRRDPNDEKQPYTLPSEYLKVKPDGENGQSPAPQSKPAAAPSTSTVPRTATPQLPAQPHRDSKNTAPNGRSIYPIEGLSPYQNNWTIKARVTQKSDIRRWSNQRGEGRLFNVTLMDDTGEIRATGFNQAVDELYDKFEEGKVYYVSKARVNLAKKKFSNVNNDYELSLERSTEVEPCLEAADVPTIKYNFVKLDALQEVPKDSNCDVIGVVKEVGELSEITTKTTNRTMKKRELTLVDDTGYSVRVTLWGNTAEKYEEEGHPVIAFKGVKVGDFGGRSLSMLMSSMMFVNPDTTEAFHLRGWFDDDGKTLQFSSHTSGGGAGTGRGFDRDDQRTLMEIKNANLGMGDQPDYFSSRATIMHIKDNNFAYPACRSPDCNKKVVENGPGEWRCEKCNVSHSSPDYRFMLQLAVADLHGQAWFQGFNDAGQVIFNRSANEIMQMKSGDDDGFLRAFAQANYQAFNFNCRAKADTWNDETRVRYGITKVEPVDFVKEAQYMRDKLQSEWGAEI</sequence>
<dbReference type="GO" id="GO:0006281">
    <property type="term" value="P:DNA repair"/>
    <property type="evidence" value="ECO:0007669"/>
    <property type="project" value="InterPro"/>
</dbReference>
<dbReference type="InterPro" id="IPR012340">
    <property type="entry name" value="NA-bd_OB-fold"/>
</dbReference>
<dbReference type="InterPro" id="IPR031657">
    <property type="entry name" value="REPA_OB_2"/>
</dbReference>
<keyword evidence="7 9" id="KW-0238">DNA-binding</keyword>
<keyword evidence="16" id="KW-1185">Reference proteome</keyword>
<evidence type="ECO:0000313" key="16">
    <source>
        <dbReference type="Proteomes" id="UP000007431"/>
    </source>
</evidence>
<evidence type="ECO:0000256" key="1">
    <source>
        <dbReference type="ARBA" id="ARBA00004123"/>
    </source>
</evidence>
<dbReference type="InterPro" id="IPR013955">
    <property type="entry name" value="Rep_factor-A_C"/>
</dbReference>
<evidence type="ECO:0000256" key="9">
    <source>
        <dbReference type="RuleBase" id="RU364130"/>
    </source>
</evidence>
<dbReference type="Proteomes" id="UP000007431">
    <property type="component" value="Unassembled WGS sequence"/>
</dbReference>
<dbReference type="Gene3D" id="2.40.50.140">
    <property type="entry name" value="Nucleic acid-binding proteins"/>
    <property type="match status" value="4"/>
</dbReference>
<dbReference type="GO" id="GO:0006260">
    <property type="term" value="P:DNA replication"/>
    <property type="evidence" value="ECO:0007669"/>
    <property type="project" value="UniProtKB-KW"/>
</dbReference>
<dbReference type="InterPro" id="IPR007199">
    <property type="entry name" value="Rep_factor-A_N"/>
</dbReference>
<dbReference type="HOGENOM" id="CLU_012393_2_0_1"/>
<feature type="domain" description="Replication factor A C-terminal" evidence="13">
    <location>
        <begin position="471"/>
        <end position="616"/>
    </location>
</feature>
<comment type="subcellular location">
    <subcellularLocation>
        <location evidence="1 9">Nucleus</location>
    </subcellularLocation>
</comment>
<keyword evidence="6 9" id="KW-0862">Zinc</keyword>
<dbReference type="GO" id="GO:0006310">
    <property type="term" value="P:DNA recombination"/>
    <property type="evidence" value="ECO:0007669"/>
    <property type="project" value="InterPro"/>
</dbReference>
<comment type="subunit">
    <text evidence="9">Component of the heterotrimeric canonical replication protein A complex (RPA).</text>
</comment>
<proteinExistence type="inferred from homology"/>
<dbReference type="eggNOG" id="KOG0851">
    <property type="taxonomic scope" value="Eukaryota"/>
</dbReference>
<gene>
    <name evidence="15" type="ORF">SCHCODRAFT_50382</name>
</gene>
<dbReference type="EMBL" id="GL377303">
    <property type="protein sequence ID" value="EFI99957.1"/>
    <property type="molecule type" value="Genomic_DNA"/>
</dbReference>
<dbReference type="GO" id="GO:0003677">
    <property type="term" value="F:DNA binding"/>
    <property type="evidence" value="ECO:0007669"/>
    <property type="project" value="UniProtKB-KW"/>
</dbReference>
<keyword evidence="3 9" id="KW-0235">DNA replication</keyword>
<dbReference type="InParanoid" id="D8PV35"/>
<evidence type="ECO:0000256" key="3">
    <source>
        <dbReference type="ARBA" id="ARBA00022705"/>
    </source>
</evidence>
<keyword evidence="4 9" id="KW-0479">Metal-binding</keyword>
<evidence type="ECO:0000259" key="12">
    <source>
        <dbReference type="Pfam" id="PF04057"/>
    </source>
</evidence>
<dbReference type="GO" id="GO:0005662">
    <property type="term" value="C:DNA replication factor A complex"/>
    <property type="evidence" value="ECO:0007669"/>
    <property type="project" value="UniProtKB-ARBA"/>
</dbReference>
<keyword evidence="5 9" id="KW-0863">Zinc-finger</keyword>
<dbReference type="SUPFAM" id="SSF50249">
    <property type="entry name" value="Nucleic acid-binding proteins"/>
    <property type="match status" value="4"/>
</dbReference>
<dbReference type="PANTHER" id="PTHR47165:SF4">
    <property type="entry name" value="OS03G0429900 PROTEIN"/>
    <property type="match status" value="1"/>
</dbReference>
<dbReference type="FunCoup" id="D8PV35">
    <property type="interactions" value="728"/>
</dbReference>
<reference evidence="15 16" key="1">
    <citation type="journal article" date="2010" name="Nat. Biotechnol.">
        <title>Genome sequence of the model mushroom Schizophyllum commune.</title>
        <authorList>
            <person name="Ohm R.A."/>
            <person name="de Jong J.F."/>
            <person name="Lugones L.G."/>
            <person name="Aerts A."/>
            <person name="Kothe E."/>
            <person name="Stajich J.E."/>
            <person name="de Vries R.P."/>
            <person name="Record E."/>
            <person name="Levasseur A."/>
            <person name="Baker S.E."/>
            <person name="Bartholomew K.A."/>
            <person name="Coutinho P.M."/>
            <person name="Erdmann S."/>
            <person name="Fowler T.J."/>
            <person name="Gathman A.C."/>
            <person name="Lombard V."/>
            <person name="Henrissat B."/>
            <person name="Knabe N."/>
            <person name="Kuees U."/>
            <person name="Lilly W.W."/>
            <person name="Lindquist E."/>
            <person name="Lucas S."/>
            <person name="Magnuson J.K."/>
            <person name="Piumi F."/>
            <person name="Raudaskoski M."/>
            <person name="Salamov A."/>
            <person name="Schmutz J."/>
            <person name="Schwarze F.W.M.R."/>
            <person name="vanKuyk P.A."/>
            <person name="Horton J.S."/>
            <person name="Grigoriev I.V."/>
            <person name="Woesten H.A.B."/>
        </authorList>
    </citation>
    <scope>NUCLEOTIDE SEQUENCE [LARGE SCALE GENOMIC DNA]</scope>
    <source>
        <strain evidence="16">H4-8 / FGSC 9210</strain>
    </source>
</reference>
<dbReference type="CDD" id="cd04474">
    <property type="entry name" value="RPA1_DBD_A"/>
    <property type="match status" value="1"/>
</dbReference>